<evidence type="ECO:0000256" key="3">
    <source>
        <dbReference type="ARBA" id="ARBA00022728"/>
    </source>
</evidence>
<feature type="compositionally biased region" description="Basic and acidic residues" evidence="9">
    <location>
        <begin position="245"/>
        <end position="258"/>
    </location>
</feature>
<keyword evidence="6" id="KW-0508">mRNA splicing</keyword>
<protein>
    <recommendedName>
        <fullName evidence="8">Pre-mRNA-splicing factor CEF1</fullName>
    </recommendedName>
</protein>
<keyword evidence="4" id="KW-0677">Repeat</keyword>
<proteinExistence type="inferred from homology"/>
<dbReference type="CDD" id="cd00167">
    <property type="entry name" value="SANT"/>
    <property type="match status" value="1"/>
</dbReference>
<name>A0A1G4J1D0_9SACH</name>
<gene>
    <name evidence="12" type="ORF">LAME_0C04808G</name>
</gene>
<feature type="compositionally biased region" description="Polar residues" evidence="9">
    <location>
        <begin position="268"/>
        <end position="279"/>
    </location>
</feature>
<feature type="domain" description="HTH myb-type" evidence="11">
    <location>
        <begin position="1"/>
        <end position="60"/>
    </location>
</feature>
<evidence type="ECO:0000256" key="2">
    <source>
        <dbReference type="ARBA" id="ARBA00022664"/>
    </source>
</evidence>
<keyword evidence="2" id="KW-0507">mRNA processing</keyword>
<evidence type="ECO:0000259" key="10">
    <source>
        <dbReference type="PROSITE" id="PS50090"/>
    </source>
</evidence>
<accession>A0A1G4J1D0</accession>
<feature type="region of interest" description="Disordered" evidence="9">
    <location>
        <begin position="356"/>
        <end position="379"/>
    </location>
</feature>
<dbReference type="SMART" id="SM00717">
    <property type="entry name" value="SANT"/>
    <property type="match status" value="2"/>
</dbReference>
<dbReference type="OrthoDB" id="1410009at2759"/>
<evidence type="ECO:0000256" key="9">
    <source>
        <dbReference type="SAM" id="MobiDB-lite"/>
    </source>
</evidence>
<evidence type="ECO:0000313" key="12">
    <source>
        <dbReference type="EMBL" id="SCU83342.1"/>
    </source>
</evidence>
<comment type="similarity">
    <text evidence="1">Belongs to the CEF1 family.</text>
</comment>
<feature type="region of interest" description="Disordered" evidence="9">
    <location>
        <begin position="245"/>
        <end position="280"/>
    </location>
</feature>
<dbReference type="PANTHER" id="PTHR45885">
    <property type="entry name" value="CELL DIVISION CYCLE 5-LIKE PROTEIN"/>
    <property type="match status" value="1"/>
</dbReference>
<evidence type="ECO:0000256" key="6">
    <source>
        <dbReference type="ARBA" id="ARBA00023187"/>
    </source>
</evidence>
<evidence type="ECO:0000256" key="7">
    <source>
        <dbReference type="ARBA" id="ARBA00023242"/>
    </source>
</evidence>
<dbReference type="InterPro" id="IPR047240">
    <property type="entry name" value="SANT_CDC5L_II"/>
</dbReference>
<dbReference type="GO" id="GO:0000398">
    <property type="term" value="P:mRNA splicing, via spliceosome"/>
    <property type="evidence" value="ECO:0007669"/>
    <property type="project" value="InterPro"/>
</dbReference>
<dbReference type="Gene3D" id="1.10.10.60">
    <property type="entry name" value="Homeodomain-like"/>
    <property type="match status" value="2"/>
</dbReference>
<evidence type="ECO:0000256" key="8">
    <source>
        <dbReference type="ARBA" id="ARBA00034837"/>
    </source>
</evidence>
<organism evidence="12 13">
    <name type="scientific">Lachancea meyersii CBS 8951</name>
    <dbReference type="NCBI Taxonomy" id="1266667"/>
    <lineage>
        <taxon>Eukaryota</taxon>
        <taxon>Fungi</taxon>
        <taxon>Dikarya</taxon>
        <taxon>Ascomycota</taxon>
        <taxon>Saccharomycotina</taxon>
        <taxon>Saccharomycetes</taxon>
        <taxon>Saccharomycetales</taxon>
        <taxon>Saccharomycetaceae</taxon>
        <taxon>Lachancea</taxon>
    </lineage>
</organism>
<evidence type="ECO:0000259" key="11">
    <source>
        <dbReference type="PROSITE" id="PS51294"/>
    </source>
</evidence>
<evidence type="ECO:0000313" key="13">
    <source>
        <dbReference type="Proteomes" id="UP000191144"/>
    </source>
</evidence>
<dbReference type="InterPro" id="IPR009057">
    <property type="entry name" value="Homeodomain-like_sf"/>
</dbReference>
<sequence>MPPVPIYVKGGIWSNIEDQILKAAIEKYGTHQWSKIASLLQKKTARQCELRWNEYLNPSLNFTPFSKDEDAQLLDLVRRLPNQWRTISDAMGRTPQICVDRYNVLLQGTDSDVKLGTSLDLEVGDIDLNAESRPARPDPVDLESMDKEMLAEARARLLNTQGKKATRKIRERMLEESKRVAQLQKRRELKQAGIDSKIRAPRKKYSTEIDYNADVVYEREPESGPYDTTQEDERAARAIKNFEKSVERKGLRENERGAKAKRKRAQEENPSVVGQSSVLTDDFKKPKLSLPLESSIDSVRKTKTASKRSKRSILRLFESLPEPTNDFEIELEDEFDDNDDETNKGGSDEHVISETQGAIYEDSADGVKTSVDHSSRSSSKLDPYRFLKTTLPLPSLISAPSDLVEVEFNKLLTFAAASNSAPVENAVFESTKLKLELTLSGLIPTKDIQQRLNTEYAERVKKLLESATYSAGPNADKIIELKSRVHGLQKAVDEVEFFRNKNQVSNEMVFSDLLPKIVEFRHTYSLNYKKYQNEYYACQTRRQRLQEHLYEAGAEQRR</sequence>
<dbReference type="GO" id="GO:0003677">
    <property type="term" value="F:DNA binding"/>
    <property type="evidence" value="ECO:0007669"/>
    <property type="project" value="UniProtKB-KW"/>
</dbReference>
<dbReference type="AlphaFoldDB" id="A0A1G4J1D0"/>
<feature type="domain" description="HTH myb-type" evidence="11">
    <location>
        <begin position="64"/>
        <end position="110"/>
    </location>
</feature>
<feature type="domain" description="Myb-like" evidence="10">
    <location>
        <begin position="9"/>
        <end position="56"/>
    </location>
</feature>
<dbReference type="EMBL" id="LT598479">
    <property type="protein sequence ID" value="SCU83342.1"/>
    <property type="molecule type" value="Genomic_DNA"/>
</dbReference>
<keyword evidence="5" id="KW-0238">DNA-binding</keyword>
<keyword evidence="7" id="KW-0539">Nucleus</keyword>
<evidence type="ECO:0000256" key="4">
    <source>
        <dbReference type="ARBA" id="ARBA00022737"/>
    </source>
</evidence>
<dbReference type="InterPro" id="IPR017930">
    <property type="entry name" value="Myb_dom"/>
</dbReference>
<dbReference type="GO" id="GO:0000974">
    <property type="term" value="C:Prp19 complex"/>
    <property type="evidence" value="ECO:0007669"/>
    <property type="project" value="InterPro"/>
</dbReference>
<keyword evidence="13" id="KW-1185">Reference proteome</keyword>
<dbReference type="CDD" id="cd11659">
    <property type="entry name" value="SANT_CDC5_II"/>
    <property type="match status" value="1"/>
</dbReference>
<dbReference type="InterPro" id="IPR001005">
    <property type="entry name" value="SANT/Myb"/>
</dbReference>
<dbReference type="Pfam" id="PF13921">
    <property type="entry name" value="Myb_DNA-bind_6"/>
    <property type="match status" value="1"/>
</dbReference>
<dbReference type="PANTHER" id="PTHR45885:SF1">
    <property type="entry name" value="CELL DIVISION CYCLE 5-LIKE PROTEIN"/>
    <property type="match status" value="1"/>
</dbReference>
<evidence type="ECO:0000256" key="1">
    <source>
        <dbReference type="ARBA" id="ARBA00010506"/>
    </source>
</evidence>
<dbReference type="PROSITE" id="PS50090">
    <property type="entry name" value="MYB_LIKE"/>
    <property type="match status" value="2"/>
</dbReference>
<evidence type="ECO:0000256" key="5">
    <source>
        <dbReference type="ARBA" id="ARBA00023125"/>
    </source>
</evidence>
<dbReference type="PROSITE" id="PS51294">
    <property type="entry name" value="HTH_MYB"/>
    <property type="match status" value="2"/>
</dbReference>
<keyword evidence="3" id="KW-0747">Spliceosome</keyword>
<dbReference type="Proteomes" id="UP000191144">
    <property type="component" value="Chromosome C"/>
</dbReference>
<dbReference type="SUPFAM" id="SSF46689">
    <property type="entry name" value="Homeodomain-like"/>
    <property type="match status" value="1"/>
</dbReference>
<feature type="domain" description="Myb-like" evidence="10">
    <location>
        <begin position="57"/>
        <end position="106"/>
    </location>
</feature>
<dbReference type="GO" id="GO:0005681">
    <property type="term" value="C:spliceosomal complex"/>
    <property type="evidence" value="ECO:0007669"/>
    <property type="project" value="UniProtKB-KW"/>
</dbReference>
<reference evidence="13" key="1">
    <citation type="submission" date="2016-03" db="EMBL/GenBank/DDBJ databases">
        <authorList>
            <person name="Devillers Hugo."/>
        </authorList>
    </citation>
    <scope>NUCLEOTIDE SEQUENCE [LARGE SCALE GENOMIC DNA]</scope>
</reference>
<dbReference type="InterPro" id="IPR047242">
    <property type="entry name" value="CDC5L/Cef1"/>
</dbReference>